<feature type="region of interest" description="Disordered" evidence="1">
    <location>
        <begin position="1"/>
        <end position="25"/>
    </location>
</feature>
<reference evidence="2 3" key="1">
    <citation type="submission" date="2019-08" db="EMBL/GenBank/DDBJ databases">
        <title>Draft genome sequences of two oriental melons (Cucumis melo L. var makuwa).</title>
        <authorList>
            <person name="Kwon S.-Y."/>
        </authorList>
    </citation>
    <scope>NUCLEOTIDE SEQUENCE [LARGE SCALE GENOMIC DNA]</scope>
    <source>
        <strain evidence="3">cv. SW 3</strain>
        <tissue evidence="2">Leaf</tissue>
    </source>
</reference>
<evidence type="ECO:0000256" key="1">
    <source>
        <dbReference type="SAM" id="MobiDB-lite"/>
    </source>
</evidence>
<evidence type="ECO:0000313" key="2">
    <source>
        <dbReference type="EMBL" id="KAA0054241.1"/>
    </source>
</evidence>
<dbReference type="AlphaFoldDB" id="A0A5A7UL28"/>
<dbReference type="Proteomes" id="UP000321393">
    <property type="component" value="Unassembled WGS sequence"/>
</dbReference>
<protein>
    <submittedName>
        <fullName evidence="2">Kirola-like</fullName>
    </submittedName>
</protein>
<accession>A0A5A7UL28</accession>
<sequence length="99" mass="10617">MVLERDIEQTLEDTTNDGNQTKETTASFSAAVDTWISAAMDEKTPHAPSSELHAPIHPLQIVPTIPSAQPLSSSVAYIAPHVPIYVLPPNSGRPPPLLP</sequence>
<name>A0A5A7UL28_CUCMM</name>
<gene>
    <name evidence="2" type="ORF">E6C27_scaffold131G001860</name>
</gene>
<feature type="compositionally biased region" description="Polar residues" evidence="1">
    <location>
        <begin position="16"/>
        <end position="25"/>
    </location>
</feature>
<organism evidence="2 3">
    <name type="scientific">Cucumis melo var. makuwa</name>
    <name type="common">Oriental melon</name>
    <dbReference type="NCBI Taxonomy" id="1194695"/>
    <lineage>
        <taxon>Eukaryota</taxon>
        <taxon>Viridiplantae</taxon>
        <taxon>Streptophyta</taxon>
        <taxon>Embryophyta</taxon>
        <taxon>Tracheophyta</taxon>
        <taxon>Spermatophyta</taxon>
        <taxon>Magnoliopsida</taxon>
        <taxon>eudicotyledons</taxon>
        <taxon>Gunneridae</taxon>
        <taxon>Pentapetalae</taxon>
        <taxon>rosids</taxon>
        <taxon>fabids</taxon>
        <taxon>Cucurbitales</taxon>
        <taxon>Cucurbitaceae</taxon>
        <taxon>Benincaseae</taxon>
        <taxon>Cucumis</taxon>
    </lineage>
</organism>
<comment type="caution">
    <text evidence="2">The sequence shown here is derived from an EMBL/GenBank/DDBJ whole genome shotgun (WGS) entry which is preliminary data.</text>
</comment>
<evidence type="ECO:0000313" key="3">
    <source>
        <dbReference type="Proteomes" id="UP000321393"/>
    </source>
</evidence>
<dbReference type="EMBL" id="SSTE01008862">
    <property type="protein sequence ID" value="KAA0054241.1"/>
    <property type="molecule type" value="Genomic_DNA"/>
</dbReference>
<proteinExistence type="predicted"/>